<dbReference type="InterPro" id="IPR001554">
    <property type="entry name" value="Glyco_hydro_14"/>
</dbReference>
<evidence type="ECO:0000256" key="3">
    <source>
        <dbReference type="ARBA" id="ARBA00023326"/>
    </source>
</evidence>
<dbReference type="OrthoDB" id="1660156at2759"/>
<keyword evidence="6" id="KW-1185">Reference proteome</keyword>
<dbReference type="EMBL" id="JAKOGI010002201">
    <property type="protein sequence ID" value="KAJ8422620.1"/>
    <property type="molecule type" value="Genomic_DNA"/>
</dbReference>
<dbReference type="Gene3D" id="3.20.20.80">
    <property type="entry name" value="Glycosidases"/>
    <property type="match status" value="1"/>
</dbReference>
<evidence type="ECO:0000313" key="6">
    <source>
        <dbReference type="Proteomes" id="UP001153076"/>
    </source>
</evidence>
<sequence>MDVSVMMGGSQSQLKVGIGRNDANLRDFGLGFSNFGNNDKMLSLRNRVCFSQSRNLRVSDDHAFGFTLRAAHAAGAVIPAENVSADSSSSGASLESIDGIRVFVGLPLDVVSEGSKVNHEKAISAGLRALKLMGVDGVELPVWWGIAQKEAMGKYDWSGYLAVAELVQKMGLKLHASLCFHASSKPKIPLPGWVSRVGEADPSIFFTDRSGRQFKDCLSLAVDDLPIFDGKSPIQVYHEFCQSFKSSFAGFMGSTITGITIGLGPDGELRYPSSHLAAKPNDNPGVGEFQCYDKYMLGQLKQHADETGNPLWGLGGPHDVPNYDQRPSVNTFFKEEGGSWETAYGDFFLSWYSSQLIAHGNRILSHASSTFRDNPVTISGKLPLAYSWYKTRSHPSELTAGFYNTANRNGYEAVVEMFAKNSCRITLPGLDLLDADQPNGSSPQSLLAQIKGTCRKHGVRVSGQNLSVSGVTAGFEEMKKNLSEDNGVVDLFMYQRMGADFFSPKHFPLFTGFIRSLNQLDLGEDDMPQGKGAMKSIQAKLEAQASLQMQVA</sequence>
<dbReference type="GO" id="GO:0000272">
    <property type="term" value="P:polysaccharide catabolic process"/>
    <property type="evidence" value="ECO:0007669"/>
    <property type="project" value="UniProtKB-KW"/>
</dbReference>
<evidence type="ECO:0000256" key="1">
    <source>
        <dbReference type="ARBA" id="ARBA00005652"/>
    </source>
</evidence>
<proteinExistence type="inferred from homology"/>
<dbReference type="InterPro" id="IPR017853">
    <property type="entry name" value="GH"/>
</dbReference>
<comment type="similarity">
    <text evidence="1 4">Belongs to the glycosyl hydrolase 14 family.</text>
</comment>
<dbReference type="GO" id="GO:0016161">
    <property type="term" value="F:beta-amylase activity"/>
    <property type="evidence" value="ECO:0007669"/>
    <property type="project" value="UniProtKB-EC"/>
</dbReference>
<gene>
    <name evidence="5" type="ORF">Cgig2_000245</name>
</gene>
<dbReference type="PRINTS" id="PR00750">
    <property type="entry name" value="BETAAMYLASE"/>
</dbReference>
<name>A0A9Q1GL77_9CARY</name>
<keyword evidence="4" id="KW-0326">Glycosidase</keyword>
<comment type="catalytic activity">
    <reaction evidence="4">
        <text>Hydrolysis of (1-&gt;4)-alpha-D-glucosidic linkages in polysaccharides so as to remove successive maltose units from the non-reducing ends of the chains.</text>
        <dbReference type="EC" id="3.2.1.2"/>
    </reaction>
</comment>
<evidence type="ECO:0000313" key="5">
    <source>
        <dbReference type="EMBL" id="KAJ8422620.1"/>
    </source>
</evidence>
<dbReference type="AlphaFoldDB" id="A0A9Q1GL77"/>
<evidence type="ECO:0000256" key="4">
    <source>
        <dbReference type="RuleBase" id="RU000509"/>
    </source>
</evidence>
<accession>A0A9Q1GL77</accession>
<dbReference type="PANTHER" id="PTHR31352:SF3">
    <property type="entry name" value="INACTIVE BETA-AMYLASE 9"/>
    <property type="match status" value="1"/>
</dbReference>
<protein>
    <recommendedName>
        <fullName evidence="4">Beta-amylase</fullName>
        <ecNumber evidence="4">3.2.1.2</ecNumber>
    </recommendedName>
</protein>
<keyword evidence="4" id="KW-0378">Hydrolase</keyword>
<dbReference type="SUPFAM" id="SSF51445">
    <property type="entry name" value="(Trans)glycosidases"/>
    <property type="match status" value="1"/>
</dbReference>
<dbReference type="Proteomes" id="UP001153076">
    <property type="component" value="Unassembled WGS sequence"/>
</dbReference>
<keyword evidence="3 4" id="KW-0624">Polysaccharide degradation</keyword>
<dbReference type="PANTHER" id="PTHR31352">
    <property type="entry name" value="BETA-AMYLASE 1, CHLOROPLASTIC"/>
    <property type="match status" value="1"/>
</dbReference>
<comment type="caution">
    <text evidence="5">The sequence shown here is derived from an EMBL/GenBank/DDBJ whole genome shotgun (WGS) entry which is preliminary data.</text>
</comment>
<reference evidence="5" key="1">
    <citation type="submission" date="2022-04" db="EMBL/GenBank/DDBJ databases">
        <title>Carnegiea gigantea Genome sequencing and assembly v2.</title>
        <authorList>
            <person name="Copetti D."/>
            <person name="Sanderson M.J."/>
            <person name="Burquez A."/>
            <person name="Wojciechowski M.F."/>
        </authorList>
    </citation>
    <scope>NUCLEOTIDE SEQUENCE</scope>
    <source>
        <strain evidence="5">SGP5-SGP5p</strain>
        <tissue evidence="5">Aerial part</tissue>
    </source>
</reference>
<dbReference type="EC" id="3.2.1.2" evidence="4"/>
<keyword evidence="2 4" id="KW-0119">Carbohydrate metabolism</keyword>
<organism evidence="5 6">
    <name type="scientific">Carnegiea gigantea</name>
    <dbReference type="NCBI Taxonomy" id="171969"/>
    <lineage>
        <taxon>Eukaryota</taxon>
        <taxon>Viridiplantae</taxon>
        <taxon>Streptophyta</taxon>
        <taxon>Embryophyta</taxon>
        <taxon>Tracheophyta</taxon>
        <taxon>Spermatophyta</taxon>
        <taxon>Magnoliopsida</taxon>
        <taxon>eudicotyledons</taxon>
        <taxon>Gunneridae</taxon>
        <taxon>Pentapetalae</taxon>
        <taxon>Caryophyllales</taxon>
        <taxon>Cactineae</taxon>
        <taxon>Cactaceae</taxon>
        <taxon>Cactoideae</taxon>
        <taxon>Echinocereeae</taxon>
        <taxon>Carnegiea</taxon>
    </lineage>
</organism>
<dbReference type="Pfam" id="PF01373">
    <property type="entry name" value="Glyco_hydro_14"/>
    <property type="match status" value="1"/>
</dbReference>
<evidence type="ECO:0000256" key="2">
    <source>
        <dbReference type="ARBA" id="ARBA00023277"/>
    </source>
</evidence>